<dbReference type="AlphaFoldDB" id="A0A168KVV6"/>
<proteinExistence type="predicted"/>
<dbReference type="PANTHER" id="PTHR42104:SF1">
    <property type="entry name" value="EXTRACELLULAR GUANYL-SPECIFIC RIBONUCLEASE RNTA (AFU_ORTHOLOGUE AFUA_4G03230)"/>
    <property type="match status" value="1"/>
</dbReference>
<accession>A0A168KVV6</accession>
<feature type="chain" id="PRO_5007898603" evidence="3">
    <location>
        <begin position="20"/>
        <end position="168"/>
    </location>
</feature>
<keyword evidence="2" id="KW-0378">Hydrolase</keyword>
<gene>
    <name evidence="4" type="ORF">LEL_01884</name>
</gene>
<name>A0A168KVV6_CORDF</name>
<feature type="signal peptide" evidence="3">
    <location>
        <begin position="1"/>
        <end position="19"/>
    </location>
</feature>
<evidence type="ECO:0000256" key="2">
    <source>
        <dbReference type="ARBA" id="ARBA00022801"/>
    </source>
</evidence>
<dbReference type="PANTHER" id="PTHR42104">
    <property type="entry name" value="EXTRACELLULAR GUANYL-SPECIFIC RIBONUCLEASE RNTA (AFU_ORTHOLOGUE AFUA_4G03230)"/>
    <property type="match status" value="1"/>
</dbReference>
<dbReference type="InterPro" id="IPR016191">
    <property type="entry name" value="Ribonuclease/ribotoxin"/>
</dbReference>
<protein>
    <submittedName>
        <fullName evidence="4">Ribonuclease/ribotoxin</fullName>
    </submittedName>
</protein>
<sequence>MHLLRATFSLLAAATVISGAPTPVEDAPRSPPTKLPGTIHGYPPKDWECKTSQNKPTTVTFKSDYIKRSTDFALKLRDNGDNKAGNSKYPEFFTSPESIPGLEGYQGAKNVDHFPLNYDGQTVFTGGTPTSDARVVYQHDVGSDEATFIGVWSHAGRKDGKFEKCTEK</sequence>
<reference evidence="4 5" key="1">
    <citation type="journal article" date="2016" name="Genome Biol. Evol.">
        <title>Divergent and convergent evolution of fungal pathogenicity.</title>
        <authorList>
            <person name="Shang Y."/>
            <person name="Xiao G."/>
            <person name="Zheng P."/>
            <person name="Cen K."/>
            <person name="Zhan S."/>
            <person name="Wang C."/>
        </authorList>
    </citation>
    <scope>NUCLEOTIDE SEQUENCE [LARGE SCALE GENOMIC DNA]</scope>
    <source>
        <strain evidence="4 5">RCEF 1005</strain>
    </source>
</reference>
<keyword evidence="3" id="KW-0732">Signal</keyword>
<dbReference type="EMBL" id="AZHF01000001">
    <property type="protein sequence ID" value="OAA82339.1"/>
    <property type="molecule type" value="Genomic_DNA"/>
</dbReference>
<dbReference type="GO" id="GO:0016787">
    <property type="term" value="F:hydrolase activity"/>
    <property type="evidence" value="ECO:0007669"/>
    <property type="project" value="UniProtKB-KW"/>
</dbReference>
<dbReference type="GO" id="GO:0003723">
    <property type="term" value="F:RNA binding"/>
    <property type="evidence" value="ECO:0007669"/>
    <property type="project" value="InterPro"/>
</dbReference>
<evidence type="ECO:0000256" key="1">
    <source>
        <dbReference type="ARBA" id="ARBA00022722"/>
    </source>
</evidence>
<keyword evidence="1" id="KW-0540">Nuclease</keyword>
<dbReference type="Proteomes" id="UP000076881">
    <property type="component" value="Unassembled WGS sequence"/>
</dbReference>
<keyword evidence="5" id="KW-1185">Reference proteome</keyword>
<organism evidence="4 5">
    <name type="scientific">Akanthomyces lecanii RCEF 1005</name>
    <dbReference type="NCBI Taxonomy" id="1081108"/>
    <lineage>
        <taxon>Eukaryota</taxon>
        <taxon>Fungi</taxon>
        <taxon>Dikarya</taxon>
        <taxon>Ascomycota</taxon>
        <taxon>Pezizomycotina</taxon>
        <taxon>Sordariomycetes</taxon>
        <taxon>Hypocreomycetidae</taxon>
        <taxon>Hypocreales</taxon>
        <taxon>Cordycipitaceae</taxon>
        <taxon>Akanthomyces</taxon>
        <taxon>Cordyceps confragosa</taxon>
    </lineage>
</organism>
<dbReference type="Gene3D" id="3.10.450.30">
    <property type="entry name" value="Microbial ribonucleases"/>
    <property type="match status" value="1"/>
</dbReference>
<evidence type="ECO:0000313" key="5">
    <source>
        <dbReference type="Proteomes" id="UP000076881"/>
    </source>
</evidence>
<comment type="caution">
    <text evidence="4">The sequence shown here is derived from an EMBL/GenBank/DDBJ whole genome shotgun (WGS) entry which is preliminary data.</text>
</comment>
<evidence type="ECO:0000256" key="3">
    <source>
        <dbReference type="SAM" id="SignalP"/>
    </source>
</evidence>
<dbReference type="SUPFAM" id="SSF53933">
    <property type="entry name" value="Microbial ribonucleases"/>
    <property type="match status" value="1"/>
</dbReference>
<dbReference type="OrthoDB" id="2119228at2759"/>
<evidence type="ECO:0000313" key="4">
    <source>
        <dbReference type="EMBL" id="OAA82339.1"/>
    </source>
</evidence>
<dbReference type="GO" id="GO:0004540">
    <property type="term" value="F:RNA nuclease activity"/>
    <property type="evidence" value="ECO:0007669"/>
    <property type="project" value="InterPro"/>
</dbReference>